<dbReference type="GO" id="GO:0008168">
    <property type="term" value="F:methyltransferase activity"/>
    <property type="evidence" value="ECO:0007669"/>
    <property type="project" value="UniProtKB-KW"/>
</dbReference>
<dbReference type="Pfam" id="PF04672">
    <property type="entry name" value="Methyltransf_19"/>
    <property type="match status" value="1"/>
</dbReference>
<dbReference type="CDD" id="cd02440">
    <property type="entry name" value="AdoMet_MTases"/>
    <property type="match status" value="1"/>
</dbReference>
<dbReference type="SUPFAM" id="SSF53335">
    <property type="entry name" value="S-adenosyl-L-methionine-dependent methyltransferases"/>
    <property type="match status" value="1"/>
</dbReference>
<evidence type="ECO:0000313" key="2">
    <source>
        <dbReference type="Proteomes" id="UP001500618"/>
    </source>
</evidence>
<dbReference type="Gene3D" id="3.40.50.150">
    <property type="entry name" value="Vaccinia Virus protein VP39"/>
    <property type="match status" value="1"/>
</dbReference>
<dbReference type="PIRSF" id="PIRSF017393">
    <property type="entry name" value="MTase_SAV2177"/>
    <property type="match status" value="1"/>
</dbReference>
<name>A0ABN2FT02_9ACTN</name>
<keyword evidence="2" id="KW-1185">Reference proteome</keyword>
<accession>A0ABN2FT02</accession>
<protein>
    <submittedName>
        <fullName evidence="1">SAM-dependent methyltransferase</fullName>
    </submittedName>
</protein>
<gene>
    <name evidence="1" type="ORF">GCM10009765_04490</name>
</gene>
<dbReference type="Proteomes" id="UP001500618">
    <property type="component" value="Unassembled WGS sequence"/>
</dbReference>
<keyword evidence="1" id="KW-0489">Methyltransferase</keyword>
<proteinExistence type="predicted"/>
<comment type="caution">
    <text evidence="1">The sequence shown here is derived from an EMBL/GenBank/DDBJ whole genome shotgun (WGS) entry which is preliminary data.</text>
</comment>
<dbReference type="InterPro" id="IPR029063">
    <property type="entry name" value="SAM-dependent_MTases_sf"/>
</dbReference>
<organism evidence="1 2">
    <name type="scientific">Fodinicola feengrottensis</name>
    <dbReference type="NCBI Taxonomy" id="435914"/>
    <lineage>
        <taxon>Bacteria</taxon>
        <taxon>Bacillati</taxon>
        <taxon>Actinomycetota</taxon>
        <taxon>Actinomycetes</taxon>
        <taxon>Mycobacteriales</taxon>
        <taxon>Fodinicola</taxon>
    </lineage>
</organism>
<evidence type="ECO:0000313" key="1">
    <source>
        <dbReference type="EMBL" id="GAA1658137.1"/>
    </source>
</evidence>
<reference evidence="1 2" key="1">
    <citation type="journal article" date="2019" name="Int. J. Syst. Evol. Microbiol.">
        <title>The Global Catalogue of Microorganisms (GCM) 10K type strain sequencing project: providing services to taxonomists for standard genome sequencing and annotation.</title>
        <authorList>
            <consortium name="The Broad Institute Genomics Platform"/>
            <consortium name="The Broad Institute Genome Sequencing Center for Infectious Disease"/>
            <person name="Wu L."/>
            <person name="Ma J."/>
        </authorList>
    </citation>
    <scope>NUCLEOTIDE SEQUENCE [LARGE SCALE GENOMIC DNA]</scope>
    <source>
        <strain evidence="1 2">JCM 14718</strain>
    </source>
</reference>
<dbReference type="EMBL" id="BAAANY010000001">
    <property type="protein sequence ID" value="GAA1658137.1"/>
    <property type="molecule type" value="Genomic_DNA"/>
</dbReference>
<dbReference type="RefSeq" id="WP_344306603.1">
    <property type="nucleotide sequence ID" value="NZ_BAAANY010000001.1"/>
</dbReference>
<keyword evidence="1" id="KW-0808">Transferase</keyword>
<dbReference type="GO" id="GO:0032259">
    <property type="term" value="P:methylation"/>
    <property type="evidence" value="ECO:0007669"/>
    <property type="project" value="UniProtKB-KW"/>
</dbReference>
<dbReference type="InterPro" id="IPR006764">
    <property type="entry name" value="SAM_dep_MeTrfase_SAV2177_type"/>
</dbReference>
<sequence length="271" mass="30142">MSTGGHPEIDTSKPSIARVYDYALGGKDNFEVDRQVLASMLLIDPEIPTVARAHRDWSRRVIRWLVERVGIDQFLDCGSGLPTMENTHEVAQQVDPDARVVYVDNDPVVIAHGRALLEDNPNTRFVNADLREPQKLFRMAGLVDFLDLERPAALIQCGTIHHIDQLADQQAIMRQYVDTLVSGSYVAMTHVHDPADGSEASKLAQRIEAGYRSTNATTHWRPRHEIETLFAGLEIVPPGLVALPRWWPAGPPNGDLDPIYDIILGAVAHKP</sequence>